<dbReference type="InterPro" id="IPR004468">
    <property type="entry name" value="CTP_synthase"/>
</dbReference>
<comment type="catalytic activity">
    <reaction evidence="11">
        <text>L-glutamine + H2O = L-glutamate + NH4(+)</text>
        <dbReference type="Rhea" id="RHEA:15889"/>
        <dbReference type="ChEBI" id="CHEBI:15377"/>
        <dbReference type="ChEBI" id="CHEBI:28938"/>
        <dbReference type="ChEBI" id="CHEBI:29985"/>
        <dbReference type="ChEBI" id="CHEBI:58359"/>
    </reaction>
</comment>
<evidence type="ECO:0000313" key="15">
    <source>
        <dbReference type="EMBL" id="TDA40022.1"/>
    </source>
</evidence>
<dbReference type="GO" id="GO:0042802">
    <property type="term" value="F:identical protein binding"/>
    <property type="evidence" value="ECO:0007669"/>
    <property type="project" value="TreeGrafter"/>
</dbReference>
<dbReference type="Proteomes" id="UP000316080">
    <property type="component" value="Unassembled WGS sequence"/>
</dbReference>
<feature type="binding site" evidence="11">
    <location>
        <position position="463"/>
    </location>
    <ligand>
        <name>L-glutamine</name>
        <dbReference type="ChEBI" id="CHEBI:58359"/>
    </ligand>
</feature>
<dbReference type="SUPFAM" id="SSF52540">
    <property type="entry name" value="P-loop containing nucleoside triphosphate hydrolases"/>
    <property type="match status" value="1"/>
</dbReference>
<feature type="binding site" evidence="11">
    <location>
        <begin position="383"/>
        <end position="386"/>
    </location>
    <ligand>
        <name>L-glutamine</name>
        <dbReference type="ChEBI" id="CHEBI:58359"/>
    </ligand>
</feature>
<keyword evidence="7 11" id="KW-0460">Magnesium</keyword>
<comment type="caution">
    <text evidence="11">Lacks conserved residue(s) required for the propagation of feature annotation.</text>
</comment>
<dbReference type="InterPro" id="IPR027417">
    <property type="entry name" value="P-loop_NTPase"/>
</dbReference>
<feature type="binding site" evidence="11">
    <location>
        <begin position="14"/>
        <end position="19"/>
    </location>
    <ligand>
        <name>ATP</name>
        <dbReference type="ChEBI" id="CHEBI:30616"/>
    </ligand>
</feature>
<dbReference type="Gene3D" id="3.40.50.300">
    <property type="entry name" value="P-loop containing nucleotide triphosphate hydrolases"/>
    <property type="match status" value="1"/>
</dbReference>
<comment type="activity regulation">
    <text evidence="11">Allosterically activated by GTP, when glutamine is the substrate; GTP has no effect on the reaction when ammonia is the substrate. The allosteric effector GTP functions by stabilizing the protein conformation that binds the tetrahedral intermediate(s) formed during glutamine hydrolysis. Inhibited by the product CTP, via allosteric rather than competitive inhibition.</text>
</comment>
<evidence type="ECO:0000313" key="17">
    <source>
        <dbReference type="Proteomes" id="UP000317265"/>
    </source>
</evidence>
<comment type="miscellaneous">
    <text evidence="11">CTPSs have evolved a hybrid strategy for distinguishing between UTP and CTP. The overlapping regions of the product feedback inhibitory and substrate sites recognize a common feature in both compounds, the triphosphate moiety. To differentiate isosteric substrate and product pyrimidine rings, an additional pocket far from the expected kinase/ligase catalytic site, specifically recognizes the cytosine and ribose portions of the product inhibitor.</text>
</comment>
<keyword evidence="3 11" id="KW-0436">Ligase</keyword>
<feature type="binding site" evidence="11">
    <location>
        <position position="13"/>
    </location>
    <ligand>
        <name>UTP</name>
        <dbReference type="ChEBI" id="CHEBI:46398"/>
    </ligand>
</feature>
<evidence type="ECO:0000256" key="10">
    <source>
        <dbReference type="ARBA" id="ARBA00047781"/>
    </source>
</evidence>
<name>A0A520KFQ6_9CREN</name>
<dbReference type="FunFam" id="3.40.50.300:FF:000009">
    <property type="entry name" value="CTP synthase"/>
    <property type="match status" value="1"/>
</dbReference>
<dbReference type="Pfam" id="PF00117">
    <property type="entry name" value="GATase"/>
    <property type="match status" value="1"/>
</dbReference>
<feature type="region of interest" description="Amidoligase domain" evidence="11">
    <location>
        <begin position="1"/>
        <end position="267"/>
    </location>
</feature>
<dbReference type="GO" id="GO:0005524">
    <property type="term" value="F:ATP binding"/>
    <property type="evidence" value="ECO:0007669"/>
    <property type="project" value="UniProtKB-KW"/>
</dbReference>
<dbReference type="NCBIfam" id="NF003792">
    <property type="entry name" value="PRK05380.1"/>
    <property type="match status" value="1"/>
</dbReference>
<accession>A0A520KFQ6</accession>
<feature type="binding site" evidence="11">
    <location>
        <position position="242"/>
    </location>
    <ligand>
        <name>ATP</name>
        <dbReference type="ChEBI" id="CHEBI:30616"/>
    </ligand>
</feature>
<dbReference type="AlphaFoldDB" id="A0A520KFQ6"/>
<dbReference type="FunFam" id="3.40.50.880:FF:000002">
    <property type="entry name" value="CTP synthase"/>
    <property type="match status" value="1"/>
</dbReference>
<dbReference type="Proteomes" id="UP000317265">
    <property type="component" value="Unassembled WGS sequence"/>
</dbReference>
<feature type="binding site" evidence="11">
    <location>
        <position position="71"/>
    </location>
    <ligand>
        <name>ATP</name>
        <dbReference type="ChEBI" id="CHEBI:30616"/>
    </ligand>
</feature>
<dbReference type="EMBL" id="QNVI01000016">
    <property type="protein sequence ID" value="TDA40022.1"/>
    <property type="molecule type" value="Genomic_DNA"/>
</dbReference>
<dbReference type="InterPro" id="IPR017926">
    <property type="entry name" value="GATASE"/>
</dbReference>
<evidence type="ECO:0000256" key="6">
    <source>
        <dbReference type="ARBA" id="ARBA00022840"/>
    </source>
</evidence>
<feature type="binding site" evidence="11">
    <location>
        <position position="13"/>
    </location>
    <ligand>
        <name>CTP</name>
        <dbReference type="ChEBI" id="CHEBI:37563"/>
        <note>allosteric inhibitor</note>
    </ligand>
</feature>
<feature type="binding site" evidence="11">
    <location>
        <begin position="148"/>
        <end position="150"/>
    </location>
    <ligand>
        <name>CTP</name>
        <dbReference type="ChEBI" id="CHEBI:37563"/>
        <note>allosteric inhibitor</note>
    </ligand>
</feature>
<evidence type="ECO:0000313" key="14">
    <source>
        <dbReference type="EMBL" id="RZN56362.1"/>
    </source>
</evidence>
<dbReference type="NCBIfam" id="TIGR00337">
    <property type="entry name" value="PyrG"/>
    <property type="match status" value="1"/>
</dbReference>
<feature type="binding site" evidence="11">
    <location>
        <begin position="188"/>
        <end position="193"/>
    </location>
    <ligand>
        <name>UTP</name>
        <dbReference type="ChEBI" id="CHEBI:46398"/>
    </ligand>
</feature>
<feature type="binding site" evidence="11">
    <location>
        <begin position="188"/>
        <end position="193"/>
    </location>
    <ligand>
        <name>CTP</name>
        <dbReference type="ChEBI" id="CHEBI:37563"/>
        <note>allosteric inhibitor</note>
    </ligand>
</feature>
<keyword evidence="8 11" id="KW-0315">Glutamine amidotransferase</keyword>
<evidence type="ECO:0000256" key="4">
    <source>
        <dbReference type="ARBA" id="ARBA00022723"/>
    </source>
</evidence>
<evidence type="ECO:0000256" key="9">
    <source>
        <dbReference type="ARBA" id="ARBA00022975"/>
    </source>
</evidence>
<feature type="binding site" evidence="11">
    <location>
        <position position="224"/>
    </location>
    <ligand>
        <name>CTP</name>
        <dbReference type="ChEBI" id="CHEBI:37563"/>
        <note>allosteric inhibitor</note>
    </ligand>
</feature>
<dbReference type="GO" id="GO:0097268">
    <property type="term" value="C:cytoophidium"/>
    <property type="evidence" value="ECO:0007669"/>
    <property type="project" value="UniProtKB-ARBA"/>
</dbReference>
<evidence type="ECO:0000259" key="13">
    <source>
        <dbReference type="Pfam" id="PF06418"/>
    </source>
</evidence>
<dbReference type="GO" id="GO:0046872">
    <property type="term" value="F:metal ion binding"/>
    <property type="evidence" value="ECO:0007669"/>
    <property type="project" value="UniProtKB-KW"/>
</dbReference>
<evidence type="ECO:0000256" key="11">
    <source>
        <dbReference type="HAMAP-Rule" id="MF_01227"/>
    </source>
</evidence>
<dbReference type="GO" id="GO:0003883">
    <property type="term" value="F:CTP synthase activity"/>
    <property type="evidence" value="ECO:0007669"/>
    <property type="project" value="UniProtKB-UniRule"/>
</dbReference>
<comment type="catalytic activity">
    <reaction evidence="10 11">
        <text>UTP + L-glutamine + ATP + H2O = CTP + L-glutamate + ADP + phosphate + 2 H(+)</text>
        <dbReference type="Rhea" id="RHEA:26426"/>
        <dbReference type="ChEBI" id="CHEBI:15377"/>
        <dbReference type="ChEBI" id="CHEBI:15378"/>
        <dbReference type="ChEBI" id="CHEBI:29985"/>
        <dbReference type="ChEBI" id="CHEBI:30616"/>
        <dbReference type="ChEBI" id="CHEBI:37563"/>
        <dbReference type="ChEBI" id="CHEBI:43474"/>
        <dbReference type="ChEBI" id="CHEBI:46398"/>
        <dbReference type="ChEBI" id="CHEBI:58359"/>
        <dbReference type="ChEBI" id="CHEBI:456216"/>
        <dbReference type="EC" id="6.3.4.2"/>
    </reaction>
</comment>
<comment type="pathway">
    <text evidence="1 11">Pyrimidine metabolism; CTP biosynthesis via de novo pathway; CTP from UDP: step 2/2.</text>
</comment>
<dbReference type="InterPro" id="IPR029062">
    <property type="entry name" value="Class_I_gatase-like"/>
</dbReference>
<keyword evidence="6 11" id="KW-0067">ATP-binding</keyword>
<feature type="binding site" evidence="11">
    <location>
        <position position="224"/>
    </location>
    <ligand>
        <name>UTP</name>
        <dbReference type="ChEBI" id="CHEBI:46398"/>
    </ligand>
</feature>
<evidence type="ECO:0000256" key="2">
    <source>
        <dbReference type="ARBA" id="ARBA00007533"/>
    </source>
</evidence>
<organism evidence="14 16">
    <name type="scientific">Thermoproteota archaeon</name>
    <dbReference type="NCBI Taxonomy" id="2056631"/>
    <lineage>
        <taxon>Archaea</taxon>
        <taxon>Thermoproteota</taxon>
    </lineage>
</organism>
<dbReference type="GO" id="GO:0044210">
    <property type="term" value="P:'de novo' CTP biosynthetic process"/>
    <property type="evidence" value="ECO:0007669"/>
    <property type="project" value="UniProtKB-UniRule"/>
</dbReference>
<keyword evidence="5 11" id="KW-0547">Nucleotide-binding</keyword>
<feature type="domain" description="CTP synthase N-terminal" evidence="13">
    <location>
        <begin position="3"/>
        <end position="267"/>
    </location>
</feature>
<dbReference type="HAMAP" id="MF_01227">
    <property type="entry name" value="PyrG"/>
    <property type="match status" value="1"/>
</dbReference>
<dbReference type="PANTHER" id="PTHR11550:SF0">
    <property type="entry name" value="CTP SYNTHASE-RELATED"/>
    <property type="match status" value="1"/>
</dbReference>
<feature type="binding site" evidence="11">
    <location>
        <position position="141"/>
    </location>
    <ligand>
        <name>Mg(2+)</name>
        <dbReference type="ChEBI" id="CHEBI:18420"/>
    </ligand>
</feature>
<evidence type="ECO:0000256" key="1">
    <source>
        <dbReference type="ARBA" id="ARBA00005171"/>
    </source>
</evidence>
<feature type="binding site" evidence="11">
    <location>
        <position position="406"/>
    </location>
    <ligand>
        <name>L-glutamine</name>
        <dbReference type="ChEBI" id="CHEBI:58359"/>
    </ligand>
</feature>
<comment type="function">
    <text evidence="11">Catalyzes the ATP-dependent amination of UTP to CTP with either L-glutamine or ammonia as the source of nitrogen. Regulates intracellular CTP levels through interactions with the four ribonucleotide triphosphates.</text>
</comment>
<feature type="active site" evidence="11">
    <location>
        <position position="508"/>
    </location>
</feature>
<reference evidence="14 16" key="2">
    <citation type="journal article" date="2019" name="Nat. Microbiol.">
        <title>Wide diversity of methane and short-chain alkane metabolisms in uncultured archaea.</title>
        <authorList>
            <person name="Borrel G."/>
            <person name="Adam P.S."/>
            <person name="McKay L.J."/>
            <person name="Chen L.X."/>
            <person name="Sierra-Garcia I.N."/>
            <person name="Sieber C.M."/>
            <person name="Letourneur Q."/>
            <person name="Ghozlane A."/>
            <person name="Andersen G.L."/>
            <person name="Li W.J."/>
            <person name="Hallam S.J."/>
            <person name="Muyzer G."/>
            <person name="de Oliveira V.M."/>
            <person name="Inskeep W.P."/>
            <person name="Banfield J.F."/>
            <person name="Gribaldo S."/>
        </authorList>
    </citation>
    <scope>NUCLEOTIDE SEQUENCE [LARGE SCALE GENOMIC DNA]</scope>
    <source>
        <strain evidence="14">Verst-YHS</strain>
    </source>
</reference>
<dbReference type="PROSITE" id="PS51273">
    <property type="entry name" value="GATASE_TYPE_1"/>
    <property type="match status" value="1"/>
</dbReference>
<feature type="active site" description="Nucleophile; for glutamine hydrolysis" evidence="11">
    <location>
        <position position="382"/>
    </location>
</feature>
<dbReference type="SUPFAM" id="SSF52317">
    <property type="entry name" value="Class I glutamine amidotransferase-like"/>
    <property type="match status" value="1"/>
</dbReference>
<comment type="caution">
    <text evidence="14">The sequence shown here is derived from an EMBL/GenBank/DDBJ whole genome shotgun (WGS) entry which is preliminary data.</text>
</comment>
<feature type="domain" description="Glutamine amidotransferase" evidence="12">
    <location>
        <begin position="302"/>
        <end position="527"/>
    </location>
</feature>
<evidence type="ECO:0000256" key="3">
    <source>
        <dbReference type="ARBA" id="ARBA00022598"/>
    </source>
</evidence>
<keyword evidence="4 11" id="KW-0479">Metal-binding</keyword>
<proteinExistence type="inferred from homology"/>
<dbReference type="EC" id="6.3.4.2" evidence="11"/>
<dbReference type="Pfam" id="PF06418">
    <property type="entry name" value="CTP_synth_N"/>
    <property type="match status" value="1"/>
</dbReference>
<dbReference type="InterPro" id="IPR017456">
    <property type="entry name" value="CTP_synthase_N"/>
</dbReference>
<dbReference type="Gene3D" id="3.40.50.880">
    <property type="match status" value="1"/>
</dbReference>
<evidence type="ECO:0000256" key="5">
    <source>
        <dbReference type="ARBA" id="ARBA00022741"/>
    </source>
</evidence>
<gene>
    <name evidence="11 15" type="primary">pyrG</name>
    <name evidence="15" type="ORF">DSO09_01460</name>
    <name evidence="14" type="ORF">EF809_03040</name>
</gene>
<dbReference type="EMBL" id="RXIH01000025">
    <property type="protein sequence ID" value="RZN56362.1"/>
    <property type="molecule type" value="Genomic_DNA"/>
</dbReference>
<comment type="subunit">
    <text evidence="11">Homotetramer.</text>
</comment>
<keyword evidence="9 11" id="KW-0665">Pyrimidine biosynthesis</keyword>
<comment type="similarity">
    <text evidence="2 11">Belongs to the CTP synthase family.</text>
</comment>
<comment type="catalytic activity">
    <reaction evidence="11">
        <text>UTP + NH4(+) + ATP = CTP + ADP + phosphate + 2 H(+)</text>
        <dbReference type="Rhea" id="RHEA:16597"/>
        <dbReference type="ChEBI" id="CHEBI:15378"/>
        <dbReference type="ChEBI" id="CHEBI:28938"/>
        <dbReference type="ChEBI" id="CHEBI:30616"/>
        <dbReference type="ChEBI" id="CHEBI:37563"/>
        <dbReference type="ChEBI" id="CHEBI:43474"/>
        <dbReference type="ChEBI" id="CHEBI:46398"/>
        <dbReference type="ChEBI" id="CHEBI:456216"/>
    </reaction>
</comment>
<feature type="binding site" evidence="11">
    <location>
        <position position="54"/>
    </location>
    <ligand>
        <name>L-glutamine</name>
        <dbReference type="ChEBI" id="CHEBI:58359"/>
    </ligand>
</feature>
<feature type="binding site" evidence="11">
    <location>
        <position position="355"/>
    </location>
    <ligand>
        <name>L-glutamine</name>
        <dbReference type="ChEBI" id="CHEBI:58359"/>
    </ligand>
</feature>
<dbReference type="CDD" id="cd03113">
    <property type="entry name" value="CTPS_N"/>
    <property type="match status" value="1"/>
</dbReference>
<feature type="binding site" evidence="11">
    <location>
        <position position="71"/>
    </location>
    <ligand>
        <name>Mg(2+)</name>
        <dbReference type="ChEBI" id="CHEBI:18420"/>
    </ligand>
</feature>
<dbReference type="GO" id="GO:0019856">
    <property type="term" value="P:pyrimidine nucleobase biosynthetic process"/>
    <property type="evidence" value="ECO:0007669"/>
    <property type="project" value="TreeGrafter"/>
</dbReference>
<evidence type="ECO:0000256" key="7">
    <source>
        <dbReference type="ARBA" id="ARBA00022842"/>
    </source>
</evidence>
<evidence type="ECO:0000259" key="12">
    <source>
        <dbReference type="Pfam" id="PF00117"/>
    </source>
</evidence>
<protein>
    <recommendedName>
        <fullName evidence="11">CTP synthase</fullName>
        <ecNumber evidence="11">6.3.4.2</ecNumber>
    </recommendedName>
    <alternativeName>
        <fullName evidence="11">Cytidine 5'-triphosphate synthase</fullName>
    </alternativeName>
    <alternativeName>
        <fullName evidence="11">Cytidine triphosphate synthetase</fullName>
        <shortName evidence="11">CTP synthetase</shortName>
        <shortName evidence="11">CTPS</shortName>
    </alternativeName>
    <alternativeName>
        <fullName evidence="11">UTP--ammonia ligase</fullName>
    </alternativeName>
</protein>
<feature type="active site" evidence="11">
    <location>
        <position position="510"/>
    </location>
</feature>
<evidence type="ECO:0000313" key="16">
    <source>
        <dbReference type="Proteomes" id="UP000316080"/>
    </source>
</evidence>
<dbReference type="CDD" id="cd01746">
    <property type="entry name" value="GATase1_CTP_Synthase"/>
    <property type="match status" value="1"/>
</dbReference>
<sequence>MSKFIFVTGGVLSSVGKGILTASIGKMLQVRGYSVSVVKIDPYVNVDAGTMNPYIHGEVFVTEDGGETDLDLGHYERFLDINLSKLNNITTGQIYATVIEKERRGEYLGSCVQIIPHITDEIKRRLREVANKSNIDVLLVEIGGTVGDIESLPFFEAVRQMRLEEGYYNTLFVHIALVPILDVTHEQKSKPFQHSIQELRRIGIQPDILVARCRTQLDKEVKRKISLFGNVTPDAVFTSYDVDNIYALPIELDKQGMGDYIVKRLMLNNTMPNWSEWKSIVESFRDTKDKVKIAMCGKYTKLIDSYMSIVEALKHAGAKLKVSPEFGWIETTELEEDPLSISKLSDYHGIIVLPGFGVRGSEGKIMAIKYARENKIPFFGICFGFQLAVVEFMRNVVGYKEAHTTEINPDTKYPVIDLLPEQKNVMKLGGTMRLGSYKIIIKEGTLAHSIYGCNEVFERHRHRYGVNPEYIPILEENGLIISGISYDEKNVEFIEIKNHPFFFASQAHPEFKSRPGRPSPPFLGFIKSCIERKKAIQR</sequence>
<dbReference type="UniPathway" id="UPA00159">
    <property type="reaction ID" value="UER00277"/>
</dbReference>
<dbReference type="InterPro" id="IPR033828">
    <property type="entry name" value="GATase1_CTP_Synthase"/>
</dbReference>
<dbReference type="PANTHER" id="PTHR11550">
    <property type="entry name" value="CTP SYNTHASE"/>
    <property type="match status" value="1"/>
</dbReference>
<reference evidence="15 17" key="1">
    <citation type="journal article" date="2019" name="Nat. Microbiol.">
        <title>Expanding anaerobic alkane metabolism in the domain of Archaea.</title>
        <authorList>
            <person name="Wang Y."/>
            <person name="Wegener G."/>
            <person name="Hou J."/>
            <person name="Wang F."/>
            <person name="Xiao X."/>
        </authorList>
    </citation>
    <scope>NUCLEOTIDE SEQUENCE [LARGE SCALE GENOMIC DNA]</scope>
    <source>
        <strain evidence="15">WYZ-LMO11</strain>
    </source>
</reference>
<evidence type="ECO:0000256" key="8">
    <source>
        <dbReference type="ARBA" id="ARBA00022962"/>
    </source>
</evidence>